<evidence type="ECO:0000313" key="6">
    <source>
        <dbReference type="Proteomes" id="UP000516437"/>
    </source>
</evidence>
<dbReference type="PANTHER" id="PTHR23155:SF1241">
    <property type="entry name" value="DISEASE RESISTANCE RPP13-LIKE PROTEIN 1-RELATED"/>
    <property type="match status" value="1"/>
</dbReference>
<feature type="domain" description="NB-ARC" evidence="3">
    <location>
        <begin position="1"/>
        <end position="142"/>
    </location>
</feature>
<accession>A0A6A1WPI5</accession>
<dbReference type="InterPro" id="IPR044974">
    <property type="entry name" value="Disease_R_plants"/>
</dbReference>
<dbReference type="Proteomes" id="UP000516437">
    <property type="component" value="Chromosome 1"/>
</dbReference>
<dbReference type="InterPro" id="IPR027417">
    <property type="entry name" value="P-loop_NTPase"/>
</dbReference>
<name>A0A6A1WPI5_9ROSI</name>
<comment type="caution">
    <text evidence="5">The sequence shown here is derived from an EMBL/GenBank/DDBJ whole genome shotgun (WGS) entry which is preliminary data.</text>
</comment>
<dbReference type="OrthoDB" id="37484at2759"/>
<dbReference type="Gene3D" id="1.10.10.10">
    <property type="entry name" value="Winged helix-like DNA-binding domain superfamily/Winged helix DNA-binding domain"/>
    <property type="match status" value="1"/>
</dbReference>
<dbReference type="GO" id="GO:0098542">
    <property type="term" value="P:defense response to other organism"/>
    <property type="evidence" value="ECO:0007669"/>
    <property type="project" value="TreeGrafter"/>
</dbReference>
<evidence type="ECO:0000259" key="3">
    <source>
        <dbReference type="Pfam" id="PF00931"/>
    </source>
</evidence>
<gene>
    <name evidence="5" type="ORF">CJ030_MR1G007858</name>
</gene>
<protein>
    <submittedName>
        <fullName evidence="5">Putative disease resistance RPP13-like protein 1</fullName>
    </submittedName>
</protein>
<dbReference type="InterPro" id="IPR042197">
    <property type="entry name" value="Apaf_helical"/>
</dbReference>
<dbReference type="InterPro" id="IPR058922">
    <property type="entry name" value="WHD_DRP"/>
</dbReference>
<keyword evidence="2" id="KW-0611">Plant defense</keyword>
<dbReference type="Gene3D" id="1.10.8.430">
    <property type="entry name" value="Helical domain of apoptotic protease-activating factors"/>
    <property type="match status" value="1"/>
</dbReference>
<keyword evidence="6" id="KW-1185">Reference proteome</keyword>
<proteinExistence type="predicted"/>
<evidence type="ECO:0000256" key="1">
    <source>
        <dbReference type="ARBA" id="ARBA00022737"/>
    </source>
</evidence>
<dbReference type="Pfam" id="PF23559">
    <property type="entry name" value="WHD_DRP"/>
    <property type="match status" value="1"/>
</dbReference>
<organism evidence="5 6">
    <name type="scientific">Morella rubra</name>
    <name type="common">Chinese bayberry</name>
    <dbReference type="NCBI Taxonomy" id="262757"/>
    <lineage>
        <taxon>Eukaryota</taxon>
        <taxon>Viridiplantae</taxon>
        <taxon>Streptophyta</taxon>
        <taxon>Embryophyta</taxon>
        <taxon>Tracheophyta</taxon>
        <taxon>Spermatophyta</taxon>
        <taxon>Magnoliopsida</taxon>
        <taxon>eudicotyledons</taxon>
        <taxon>Gunneridae</taxon>
        <taxon>Pentapetalae</taxon>
        <taxon>rosids</taxon>
        <taxon>fabids</taxon>
        <taxon>Fagales</taxon>
        <taxon>Myricaceae</taxon>
        <taxon>Morella</taxon>
    </lineage>
</organism>
<dbReference type="PRINTS" id="PR00364">
    <property type="entry name" value="DISEASERSIST"/>
</dbReference>
<dbReference type="SUPFAM" id="SSF52540">
    <property type="entry name" value="P-loop containing nucleoside triphosphate hydrolases"/>
    <property type="match status" value="1"/>
</dbReference>
<dbReference type="InterPro" id="IPR002182">
    <property type="entry name" value="NB-ARC"/>
</dbReference>
<feature type="domain" description="Disease resistance protein winged helix" evidence="4">
    <location>
        <begin position="225"/>
        <end position="263"/>
    </location>
</feature>
<keyword evidence="1" id="KW-0677">Repeat</keyword>
<dbReference type="InterPro" id="IPR036388">
    <property type="entry name" value="WH-like_DNA-bd_sf"/>
</dbReference>
<evidence type="ECO:0000259" key="4">
    <source>
        <dbReference type="Pfam" id="PF23559"/>
    </source>
</evidence>
<dbReference type="EMBL" id="RXIC02000019">
    <property type="protein sequence ID" value="KAB1227225.1"/>
    <property type="molecule type" value="Genomic_DNA"/>
</dbReference>
<dbReference type="GO" id="GO:0043531">
    <property type="term" value="F:ADP binding"/>
    <property type="evidence" value="ECO:0007669"/>
    <property type="project" value="InterPro"/>
</dbReference>
<sequence>MGGIGKTTLAQLVYDDNRVKEHFDLKAWVCVSNEFDVFDITKTILETVGSSTDSDRKDLNLLQVKLKEKIMGKKFLIVLDDVWSENYADWEALSNPFTYCRVIVTTRGEHVAVAMRSAITHRLKQLPEEDCWSLFAKQAFREGDLEAYPKLQVIGREIVKKCHGLPLAAKAVGSLLWSKVDINEWNKILKSELWDLQNDMVIPALRLSYQYLPFHLKRCFAYCSIFPQDYGFEKEELILLWMAEGFLQQSKEKTLEQVGDDYFCIW</sequence>
<reference evidence="5 6" key="1">
    <citation type="journal article" date="2019" name="Plant Biotechnol. J.">
        <title>The red bayberry genome and genetic basis of sex determination.</title>
        <authorList>
            <person name="Jia H.M."/>
            <person name="Jia H.J."/>
            <person name="Cai Q.L."/>
            <person name="Wang Y."/>
            <person name="Zhao H.B."/>
            <person name="Yang W.F."/>
            <person name="Wang G.Y."/>
            <person name="Li Y.H."/>
            <person name="Zhan D.L."/>
            <person name="Shen Y.T."/>
            <person name="Niu Q.F."/>
            <person name="Chang L."/>
            <person name="Qiu J."/>
            <person name="Zhao L."/>
            <person name="Xie H.B."/>
            <person name="Fu W.Y."/>
            <person name="Jin J."/>
            <person name="Li X.W."/>
            <person name="Jiao Y."/>
            <person name="Zhou C.C."/>
            <person name="Tu T."/>
            <person name="Chai C.Y."/>
            <person name="Gao J.L."/>
            <person name="Fan L.J."/>
            <person name="van de Weg E."/>
            <person name="Wang J.Y."/>
            <person name="Gao Z.S."/>
        </authorList>
    </citation>
    <scope>NUCLEOTIDE SEQUENCE [LARGE SCALE GENOMIC DNA]</scope>
    <source>
        <tissue evidence="5">Leaves</tissue>
    </source>
</reference>
<dbReference type="AlphaFoldDB" id="A0A6A1WPI5"/>
<evidence type="ECO:0000256" key="2">
    <source>
        <dbReference type="ARBA" id="ARBA00022821"/>
    </source>
</evidence>
<dbReference type="PANTHER" id="PTHR23155">
    <property type="entry name" value="DISEASE RESISTANCE PROTEIN RP"/>
    <property type="match status" value="1"/>
</dbReference>
<dbReference type="Gene3D" id="3.40.50.300">
    <property type="entry name" value="P-loop containing nucleotide triphosphate hydrolases"/>
    <property type="match status" value="1"/>
</dbReference>
<evidence type="ECO:0000313" key="5">
    <source>
        <dbReference type="EMBL" id="KAB1227225.1"/>
    </source>
</evidence>
<dbReference type="Pfam" id="PF00931">
    <property type="entry name" value="NB-ARC"/>
    <property type="match status" value="1"/>
</dbReference>